<reference evidence="2 3" key="1">
    <citation type="submission" date="2024-10" db="EMBL/GenBank/DDBJ databases">
        <title>The Natural Products Discovery Center: Release of the First 8490 Sequenced Strains for Exploring Actinobacteria Biosynthetic Diversity.</title>
        <authorList>
            <person name="Kalkreuter E."/>
            <person name="Kautsar S.A."/>
            <person name="Yang D."/>
            <person name="Bader C.D."/>
            <person name="Teijaro C.N."/>
            <person name="Fluegel L."/>
            <person name="Davis C.M."/>
            <person name="Simpson J.R."/>
            <person name="Lauterbach L."/>
            <person name="Steele A.D."/>
            <person name="Gui C."/>
            <person name="Meng S."/>
            <person name="Li G."/>
            <person name="Viehrig K."/>
            <person name="Ye F."/>
            <person name="Su P."/>
            <person name="Kiefer A.F."/>
            <person name="Nichols A."/>
            <person name="Cepeda A.J."/>
            <person name="Yan W."/>
            <person name="Fan B."/>
            <person name="Jiang Y."/>
            <person name="Adhikari A."/>
            <person name="Zheng C.-J."/>
            <person name="Schuster L."/>
            <person name="Cowan T.M."/>
            <person name="Smanski M.J."/>
            <person name="Chevrette M.G."/>
            <person name="De Carvalho L.P.S."/>
            <person name="Shen B."/>
        </authorList>
    </citation>
    <scope>NUCLEOTIDE SEQUENCE [LARGE SCALE GENOMIC DNA]</scope>
    <source>
        <strain evidence="2 3">NPDC019275</strain>
    </source>
</reference>
<evidence type="ECO:0000313" key="3">
    <source>
        <dbReference type="Proteomes" id="UP001611415"/>
    </source>
</evidence>
<dbReference type="Proteomes" id="UP001611415">
    <property type="component" value="Unassembled WGS sequence"/>
</dbReference>
<feature type="domain" description="Aminoglycoside phosphotransferase" evidence="1">
    <location>
        <begin position="38"/>
        <end position="276"/>
    </location>
</feature>
<dbReference type="Pfam" id="PF01636">
    <property type="entry name" value="APH"/>
    <property type="match status" value="1"/>
</dbReference>
<dbReference type="Gene3D" id="3.30.200.20">
    <property type="entry name" value="Phosphorylase Kinase, domain 1"/>
    <property type="match status" value="1"/>
</dbReference>
<keyword evidence="3" id="KW-1185">Reference proteome</keyword>
<dbReference type="InterPro" id="IPR002575">
    <property type="entry name" value="Aminoglycoside_PTrfase"/>
</dbReference>
<dbReference type="SUPFAM" id="SSF56112">
    <property type="entry name" value="Protein kinase-like (PK-like)"/>
    <property type="match status" value="1"/>
</dbReference>
<dbReference type="PANTHER" id="PTHR21310:SF40">
    <property type="entry name" value="AMINOGLYCOSIDE PHOSPHOTRANSFERASE DOMAIN-CONTAINING PROTEIN-RELATED"/>
    <property type="match status" value="1"/>
</dbReference>
<dbReference type="InterPro" id="IPR051678">
    <property type="entry name" value="AGP_Transferase"/>
</dbReference>
<accession>A0ABW7X7N3</accession>
<dbReference type="EMBL" id="JBIRYO010000020">
    <property type="protein sequence ID" value="MFI2477009.1"/>
    <property type="molecule type" value="Genomic_DNA"/>
</dbReference>
<name>A0ABW7X7N3_9NOCA</name>
<dbReference type="Gene3D" id="3.90.1200.10">
    <property type="match status" value="1"/>
</dbReference>
<gene>
    <name evidence="2" type="ORF">ACH49W_26805</name>
</gene>
<dbReference type="CDD" id="cd05154">
    <property type="entry name" value="ACAD10_11_N-like"/>
    <property type="match status" value="1"/>
</dbReference>
<proteinExistence type="predicted"/>
<evidence type="ECO:0000313" key="2">
    <source>
        <dbReference type="EMBL" id="MFI2477009.1"/>
    </source>
</evidence>
<evidence type="ECO:0000259" key="1">
    <source>
        <dbReference type="Pfam" id="PF01636"/>
    </source>
</evidence>
<organism evidence="2 3">
    <name type="scientific">Nocardia xishanensis</name>
    <dbReference type="NCBI Taxonomy" id="238964"/>
    <lineage>
        <taxon>Bacteria</taxon>
        <taxon>Bacillati</taxon>
        <taxon>Actinomycetota</taxon>
        <taxon>Actinomycetes</taxon>
        <taxon>Mycobacteriales</taxon>
        <taxon>Nocardiaceae</taxon>
        <taxon>Nocardia</taxon>
    </lineage>
</organism>
<dbReference type="RefSeq" id="WP_357409843.1">
    <property type="nucleotide sequence ID" value="NZ_JBEYCD010000017.1"/>
</dbReference>
<dbReference type="InterPro" id="IPR011009">
    <property type="entry name" value="Kinase-like_dom_sf"/>
</dbReference>
<sequence>MSAYPPRAAGPEVIGLEREAVEKWFGSAVPAASPPLSFELLAGGYSNLTYRVVDQRGRSWVLRRPPVGPLRPGAHSMEREWRILTALQTSAVPVPSTAAFCSDPGVTGAEFYVMDHVEGIVIDSAEKAAALTDDARRRLSDDIVATLVQLHQVDPAVVGRRPGTQSDSYVGKQLELWMRQIDGGGTPRTREIVEVYDILSERRPPQRWTGLTHGDFRLGNMLVSAAGKVEAVLDWELWTVGDPLADLGWLTAWWILDADDGWSPGCADGFPTPAELAADYQRLTGRDTSDVPYYIGFALWRLACISEGVYERYAAGMMGRPQTSLEVLAARPRELAVAARAALL</sequence>
<comment type="caution">
    <text evidence="2">The sequence shown here is derived from an EMBL/GenBank/DDBJ whole genome shotgun (WGS) entry which is preliminary data.</text>
</comment>
<dbReference type="PANTHER" id="PTHR21310">
    <property type="entry name" value="AMINOGLYCOSIDE PHOSPHOTRANSFERASE-RELATED-RELATED"/>
    <property type="match status" value="1"/>
</dbReference>
<dbReference type="InterPro" id="IPR041726">
    <property type="entry name" value="ACAD10_11_N"/>
</dbReference>
<protein>
    <submittedName>
        <fullName evidence="2">Phosphotransferase family protein</fullName>
    </submittedName>
</protein>